<keyword evidence="5 6" id="KW-0472">Membrane</keyword>
<dbReference type="Proteomes" id="UP000073492">
    <property type="component" value="Unassembled WGS sequence"/>
</dbReference>
<dbReference type="GO" id="GO:0005351">
    <property type="term" value="F:carbohydrate:proton symporter activity"/>
    <property type="evidence" value="ECO:0007669"/>
    <property type="project" value="TreeGrafter"/>
</dbReference>
<comment type="caution">
    <text evidence="8">The sequence shown here is derived from an EMBL/GenBank/DDBJ whole genome shotgun (WGS) entry which is preliminary data.</text>
</comment>
<comment type="similarity">
    <text evidence="2">Belongs to the major facilitator superfamily. Sugar transporter (TC 2.A.1.1) family.</text>
</comment>
<dbReference type="PROSITE" id="PS50850">
    <property type="entry name" value="MFS"/>
    <property type="match status" value="1"/>
</dbReference>
<feature type="transmembrane region" description="Helical" evidence="6">
    <location>
        <begin position="258"/>
        <end position="279"/>
    </location>
</feature>
<evidence type="ECO:0000256" key="6">
    <source>
        <dbReference type="SAM" id="Phobius"/>
    </source>
</evidence>
<keyword evidence="4 6" id="KW-1133">Transmembrane helix</keyword>
<evidence type="ECO:0000259" key="7">
    <source>
        <dbReference type="PROSITE" id="PS50850"/>
    </source>
</evidence>
<dbReference type="AlphaFoldDB" id="A0A139I2E2"/>
<keyword evidence="9" id="KW-1185">Reference proteome</keyword>
<evidence type="ECO:0000256" key="2">
    <source>
        <dbReference type="ARBA" id="ARBA00010992"/>
    </source>
</evidence>
<evidence type="ECO:0000256" key="3">
    <source>
        <dbReference type="ARBA" id="ARBA00022692"/>
    </source>
</evidence>
<evidence type="ECO:0000256" key="5">
    <source>
        <dbReference type="ARBA" id="ARBA00023136"/>
    </source>
</evidence>
<dbReference type="InterPro" id="IPR020846">
    <property type="entry name" value="MFS_dom"/>
</dbReference>
<feature type="transmembrane region" description="Helical" evidence="6">
    <location>
        <begin position="46"/>
        <end position="65"/>
    </location>
</feature>
<feature type="transmembrane region" description="Helical" evidence="6">
    <location>
        <begin position="230"/>
        <end position="252"/>
    </location>
</feature>
<proteinExistence type="inferred from homology"/>
<evidence type="ECO:0000256" key="1">
    <source>
        <dbReference type="ARBA" id="ARBA00004141"/>
    </source>
</evidence>
<dbReference type="OrthoDB" id="6133115at2759"/>
<reference evidence="8 9" key="1">
    <citation type="submission" date="2015-07" db="EMBL/GenBank/DDBJ databases">
        <title>Comparative genomics of the Sigatoka disease complex on banana suggests a link between parallel evolutionary changes in Pseudocercospora fijiensis and Pseudocercospora eumusae and increased virulence on the banana host.</title>
        <authorList>
            <person name="Chang T.-C."/>
            <person name="Salvucci A."/>
            <person name="Crous P.W."/>
            <person name="Stergiopoulos I."/>
        </authorList>
    </citation>
    <scope>NUCLEOTIDE SEQUENCE [LARGE SCALE GENOMIC DNA]</scope>
    <source>
        <strain evidence="8 9">CBS 116634</strain>
    </source>
</reference>
<dbReference type="InterPro" id="IPR050360">
    <property type="entry name" value="MFS_Sugar_Transporters"/>
</dbReference>
<dbReference type="SUPFAM" id="SSF103473">
    <property type="entry name" value="MFS general substrate transporter"/>
    <property type="match status" value="1"/>
</dbReference>
<feature type="transmembrane region" description="Helical" evidence="6">
    <location>
        <begin position="149"/>
        <end position="167"/>
    </location>
</feature>
<dbReference type="GO" id="GO:0016020">
    <property type="term" value="C:membrane"/>
    <property type="evidence" value="ECO:0007669"/>
    <property type="project" value="UniProtKB-SubCell"/>
</dbReference>
<dbReference type="InterPro" id="IPR005828">
    <property type="entry name" value="MFS_sugar_transport-like"/>
</dbReference>
<dbReference type="Pfam" id="PF00083">
    <property type="entry name" value="Sugar_tr"/>
    <property type="match status" value="1"/>
</dbReference>
<feature type="transmembrane region" description="Helical" evidence="6">
    <location>
        <begin position="174"/>
        <end position="193"/>
    </location>
</feature>
<accession>A0A139I2E2</accession>
<gene>
    <name evidence="8" type="ORF">AC579_4669</name>
</gene>
<dbReference type="InterPro" id="IPR036259">
    <property type="entry name" value="MFS_trans_sf"/>
</dbReference>
<evidence type="ECO:0000313" key="9">
    <source>
        <dbReference type="Proteomes" id="UP000073492"/>
    </source>
</evidence>
<comment type="subcellular location">
    <subcellularLocation>
        <location evidence="1">Membrane</location>
        <topology evidence="1">Multi-pass membrane protein</topology>
    </subcellularLocation>
</comment>
<dbReference type="Gene3D" id="1.20.1250.20">
    <property type="entry name" value="MFS general substrate transporter like domains"/>
    <property type="match status" value="2"/>
</dbReference>
<dbReference type="PANTHER" id="PTHR48022">
    <property type="entry name" value="PLASTIDIC GLUCOSE TRANSPORTER 4"/>
    <property type="match status" value="1"/>
</dbReference>
<dbReference type="GO" id="GO:0015793">
    <property type="term" value="P:glycerol transmembrane transport"/>
    <property type="evidence" value="ECO:0007669"/>
    <property type="project" value="TreeGrafter"/>
</dbReference>
<feature type="domain" description="Major facilitator superfamily (MFS) profile" evidence="7">
    <location>
        <begin position="1"/>
        <end position="283"/>
    </location>
</feature>
<evidence type="ECO:0000313" key="8">
    <source>
        <dbReference type="EMBL" id="KXT08886.1"/>
    </source>
</evidence>
<organism evidence="8 9">
    <name type="scientific">Pseudocercospora musae</name>
    <dbReference type="NCBI Taxonomy" id="113226"/>
    <lineage>
        <taxon>Eukaryota</taxon>
        <taxon>Fungi</taxon>
        <taxon>Dikarya</taxon>
        <taxon>Ascomycota</taxon>
        <taxon>Pezizomycotina</taxon>
        <taxon>Dothideomycetes</taxon>
        <taxon>Dothideomycetidae</taxon>
        <taxon>Mycosphaerellales</taxon>
        <taxon>Mycosphaerellaceae</taxon>
        <taxon>Pseudocercospora</taxon>
    </lineage>
</organism>
<feature type="transmembrane region" description="Helical" evidence="6">
    <location>
        <begin position="199"/>
        <end position="218"/>
    </location>
</feature>
<sequence>MEDLRNSCLAELSPAGCGNLSFLMLAVECLLNYGIQNYTTSITWRFPIAFQIVLCLVYFIGTFFLPESPRWLCKMDRIEAATKSMAAINKEPIDGAKTKEDIRGILDSIAIEQSSNTGFFGIGDMFTGGPSQHWRRILIGVSSQFFQQITGYMIVYALFALLSFWTVESVGRRKISMIITFACIIPGTASAAKGAAFGLFLYIAFFGPSYLTVPWLYAAEINPIRICAKGAAAANIVNWSINFLVVMVTPIMVQNIGWGTYLFFAAVNAAALPFIYLFYPETSHRSLEEIDFIFAKGYYENISYVKAAKEMPRLTNDDMEALAEEYGLADAKAIKDNIRSAESGKDGAAEVGIYENKV</sequence>
<name>A0A139I2E2_9PEZI</name>
<dbReference type="EMBL" id="LFZO01000393">
    <property type="protein sequence ID" value="KXT08886.1"/>
    <property type="molecule type" value="Genomic_DNA"/>
</dbReference>
<protein>
    <recommendedName>
        <fullName evidence="7">Major facilitator superfamily (MFS) profile domain-containing protein</fullName>
    </recommendedName>
</protein>
<keyword evidence="3 6" id="KW-0812">Transmembrane</keyword>
<dbReference type="InterPro" id="IPR005829">
    <property type="entry name" value="Sugar_transporter_CS"/>
</dbReference>
<evidence type="ECO:0000256" key="4">
    <source>
        <dbReference type="ARBA" id="ARBA00022989"/>
    </source>
</evidence>
<dbReference type="PROSITE" id="PS00216">
    <property type="entry name" value="SUGAR_TRANSPORT_1"/>
    <property type="match status" value="1"/>
</dbReference>
<dbReference type="PANTHER" id="PTHR48022:SF69">
    <property type="entry name" value="SUGAR TRANSPORTER"/>
    <property type="match status" value="1"/>
</dbReference>